<organism evidence="2 3">
    <name type="scientific">Steinernema glaseri</name>
    <dbReference type="NCBI Taxonomy" id="37863"/>
    <lineage>
        <taxon>Eukaryota</taxon>
        <taxon>Metazoa</taxon>
        <taxon>Ecdysozoa</taxon>
        <taxon>Nematoda</taxon>
        <taxon>Chromadorea</taxon>
        <taxon>Rhabditida</taxon>
        <taxon>Tylenchina</taxon>
        <taxon>Panagrolaimomorpha</taxon>
        <taxon>Strongyloidoidea</taxon>
        <taxon>Steinernematidae</taxon>
        <taxon>Steinernema</taxon>
    </lineage>
</organism>
<dbReference type="WBParaSite" id="L893_g5080.t1">
    <property type="protein sequence ID" value="L893_g5080.t1"/>
    <property type="gene ID" value="L893_g5080"/>
</dbReference>
<sequence length="141" mass="15850">MRAPCTVPASQQDDYKFGRKWPGPYNLPAEAQEGPQKARRNYDAGRDARSQSAINLLKAPKDGHGYILICLIRSRASRPDLPLGHTPFLQAGSTDERPGNEETRGHFAFRRSGCEFSRTDKEAKEMRGAARLKHQHVRFCA</sequence>
<feature type="compositionally biased region" description="Basic and acidic residues" evidence="1">
    <location>
        <begin position="94"/>
        <end position="105"/>
    </location>
</feature>
<name>A0A1I8AEW1_9BILA</name>
<proteinExistence type="predicted"/>
<feature type="region of interest" description="Disordered" evidence="1">
    <location>
        <begin position="1"/>
        <end position="49"/>
    </location>
</feature>
<feature type="compositionally biased region" description="Basic and acidic residues" evidence="1">
    <location>
        <begin position="40"/>
        <end position="49"/>
    </location>
</feature>
<accession>A0A1I8AEW1</accession>
<protein>
    <submittedName>
        <fullName evidence="3">Uncharacterized protein</fullName>
    </submittedName>
</protein>
<keyword evidence="2" id="KW-1185">Reference proteome</keyword>
<reference evidence="3" key="1">
    <citation type="submission" date="2016-11" db="UniProtKB">
        <authorList>
            <consortium name="WormBaseParasite"/>
        </authorList>
    </citation>
    <scope>IDENTIFICATION</scope>
</reference>
<evidence type="ECO:0000313" key="2">
    <source>
        <dbReference type="Proteomes" id="UP000095287"/>
    </source>
</evidence>
<evidence type="ECO:0000256" key="1">
    <source>
        <dbReference type="SAM" id="MobiDB-lite"/>
    </source>
</evidence>
<feature type="region of interest" description="Disordered" evidence="1">
    <location>
        <begin position="83"/>
        <end position="106"/>
    </location>
</feature>
<dbReference type="AlphaFoldDB" id="A0A1I8AEW1"/>
<dbReference type="Proteomes" id="UP000095287">
    <property type="component" value="Unplaced"/>
</dbReference>
<evidence type="ECO:0000313" key="3">
    <source>
        <dbReference type="WBParaSite" id="L893_g5080.t1"/>
    </source>
</evidence>